<evidence type="ECO:0000256" key="3">
    <source>
        <dbReference type="ARBA" id="ARBA00022449"/>
    </source>
</evidence>
<sequence length="253" mass="26252">MSAAMSLFALVVIVFGALSARAGRAYVSAPMVFMLAGFVLGSTRFYELEGSTIKVVAELTLALLLFHGAAELRPRDLRTEWALTGRLLFVALPMSLAATFVLIRVLLPGLDVWLALVMAAALAPTDSALATATVLNPAVPVRVRRLLNLESGLNDGLATPVVLFAIAAAAGTHTSSRGDHGALEAVVAIATGVTLGALVGLGVGRSLDHARRRGWTDESILPMAVLAVPLLCFYGADLLGGNGFMAAYVAGIT</sequence>
<feature type="transmembrane region" description="Helical" evidence="8">
    <location>
        <begin position="156"/>
        <end position="173"/>
    </location>
</feature>
<evidence type="ECO:0000313" key="11">
    <source>
        <dbReference type="EMBL" id="SFB45712.1"/>
    </source>
</evidence>
<dbReference type="Proteomes" id="UP000233565">
    <property type="component" value="Unassembled WGS sequence"/>
</dbReference>
<evidence type="ECO:0000313" key="13">
    <source>
        <dbReference type="Proteomes" id="UP000233565"/>
    </source>
</evidence>
<evidence type="ECO:0000256" key="6">
    <source>
        <dbReference type="ARBA" id="ARBA00023065"/>
    </source>
</evidence>
<dbReference type="EMBL" id="PJBV01000015">
    <property type="protein sequence ID" value="PKH41341.1"/>
    <property type="molecule type" value="Genomic_DNA"/>
</dbReference>
<dbReference type="Pfam" id="PF00999">
    <property type="entry name" value="Na_H_Exchanger"/>
    <property type="match status" value="1"/>
</dbReference>
<proteinExistence type="predicted"/>
<evidence type="ECO:0000259" key="9">
    <source>
        <dbReference type="Pfam" id="PF00999"/>
    </source>
</evidence>
<evidence type="ECO:0000256" key="2">
    <source>
        <dbReference type="ARBA" id="ARBA00022448"/>
    </source>
</evidence>
<dbReference type="EMBL" id="FOKC01000014">
    <property type="protein sequence ID" value="SFB45712.1"/>
    <property type="molecule type" value="Genomic_DNA"/>
</dbReference>
<feature type="transmembrane region" description="Helical" evidence="8">
    <location>
        <begin position="87"/>
        <end position="107"/>
    </location>
</feature>
<feature type="transmembrane region" description="Helical" evidence="8">
    <location>
        <begin position="219"/>
        <end position="236"/>
    </location>
</feature>
<evidence type="ECO:0000256" key="4">
    <source>
        <dbReference type="ARBA" id="ARBA00022692"/>
    </source>
</evidence>
<protein>
    <submittedName>
        <fullName evidence="11">Sodium/hydrogen exchanger family protein</fullName>
    </submittedName>
</protein>
<evidence type="ECO:0000256" key="7">
    <source>
        <dbReference type="ARBA" id="ARBA00023136"/>
    </source>
</evidence>
<dbReference type="GO" id="GO:0005886">
    <property type="term" value="C:plasma membrane"/>
    <property type="evidence" value="ECO:0007669"/>
    <property type="project" value="UniProtKB-SubCell"/>
</dbReference>
<keyword evidence="7 8" id="KW-0472">Membrane</keyword>
<dbReference type="InterPro" id="IPR006153">
    <property type="entry name" value="Cation/H_exchanger_TM"/>
</dbReference>
<feature type="transmembrane region" description="Helical" evidence="8">
    <location>
        <begin position="113"/>
        <end position="135"/>
    </location>
</feature>
<keyword evidence="5 8" id="KW-1133">Transmembrane helix</keyword>
<evidence type="ECO:0000256" key="8">
    <source>
        <dbReference type="SAM" id="Phobius"/>
    </source>
</evidence>
<keyword evidence="4 8" id="KW-0812">Transmembrane</keyword>
<evidence type="ECO:0000256" key="5">
    <source>
        <dbReference type="ARBA" id="ARBA00022989"/>
    </source>
</evidence>
<gene>
    <name evidence="10" type="ORF">CXG46_09630</name>
    <name evidence="11" type="ORF">SAMN05192575_11445</name>
</gene>
<accession>A0A1I1B7E9</accession>
<organism evidence="11 12">
    <name type="scientific">Nocardioides alpinus</name>
    <dbReference type="NCBI Taxonomy" id="748909"/>
    <lineage>
        <taxon>Bacteria</taxon>
        <taxon>Bacillati</taxon>
        <taxon>Actinomycetota</taxon>
        <taxon>Actinomycetes</taxon>
        <taxon>Propionibacteriales</taxon>
        <taxon>Nocardioidaceae</taxon>
        <taxon>Nocardioides</taxon>
    </lineage>
</organism>
<keyword evidence="3" id="KW-0050">Antiport</keyword>
<feature type="domain" description="Cation/H+ exchanger transmembrane" evidence="9">
    <location>
        <begin position="12"/>
        <end position="253"/>
    </location>
</feature>
<dbReference type="PANTHER" id="PTHR32507">
    <property type="entry name" value="NA(+)/H(+) ANTIPORTER 1"/>
    <property type="match status" value="1"/>
</dbReference>
<keyword evidence="2" id="KW-0813">Transport</keyword>
<dbReference type="GO" id="GO:1902600">
    <property type="term" value="P:proton transmembrane transport"/>
    <property type="evidence" value="ECO:0007669"/>
    <property type="project" value="InterPro"/>
</dbReference>
<reference evidence="10 13" key="2">
    <citation type="submission" date="2017-12" db="EMBL/GenBank/DDBJ databases">
        <title>Pharmacopeia of the Arctic Ocean.</title>
        <authorList>
            <person name="Collins E."/>
            <person name="Ducluzeau A.-L."/>
        </authorList>
    </citation>
    <scope>NUCLEOTIDE SEQUENCE [LARGE SCALE GENOMIC DNA]</scope>
    <source>
        <strain evidence="10 13">DSM 23325</strain>
    </source>
</reference>
<feature type="transmembrane region" description="Helical" evidence="8">
    <location>
        <begin position="185"/>
        <end position="207"/>
    </location>
</feature>
<evidence type="ECO:0000256" key="1">
    <source>
        <dbReference type="ARBA" id="ARBA00004651"/>
    </source>
</evidence>
<reference evidence="11" key="1">
    <citation type="submission" date="2016-10" db="EMBL/GenBank/DDBJ databases">
        <authorList>
            <person name="de Groot N.N."/>
        </authorList>
    </citation>
    <scope>NUCLEOTIDE SEQUENCE [LARGE SCALE GENOMIC DNA]</scope>
    <source>
        <strain evidence="11">CGMCC 1.10697</strain>
    </source>
</reference>
<evidence type="ECO:0000313" key="10">
    <source>
        <dbReference type="EMBL" id="PKH41341.1"/>
    </source>
</evidence>
<name>A0A1I1B7E9_9ACTN</name>
<dbReference type="AlphaFoldDB" id="A0A1I1B7E9"/>
<keyword evidence="6" id="KW-0406">Ion transport</keyword>
<comment type="subcellular location">
    <subcellularLocation>
        <location evidence="1">Cell membrane</location>
        <topology evidence="1">Multi-pass membrane protein</topology>
    </subcellularLocation>
</comment>
<dbReference type="STRING" id="748909.SAMN05192575_11445"/>
<keyword evidence="13" id="KW-1185">Reference proteome</keyword>
<evidence type="ECO:0000313" key="12">
    <source>
        <dbReference type="Proteomes" id="UP000199113"/>
    </source>
</evidence>
<dbReference type="PANTHER" id="PTHR32507:SF8">
    <property type="entry name" value="CNH1P"/>
    <property type="match status" value="1"/>
</dbReference>
<dbReference type="Proteomes" id="UP000199113">
    <property type="component" value="Unassembled WGS sequence"/>
</dbReference>
<dbReference type="GO" id="GO:0015297">
    <property type="term" value="F:antiporter activity"/>
    <property type="evidence" value="ECO:0007669"/>
    <property type="project" value="UniProtKB-KW"/>
</dbReference>